<reference evidence="2" key="1">
    <citation type="submission" date="2022-10" db="EMBL/GenBank/DDBJ databases">
        <title>The complete genomes of actinobacterial strains from the NBC collection.</title>
        <authorList>
            <person name="Joergensen T.S."/>
            <person name="Alvarez Arevalo M."/>
            <person name="Sterndorff E.B."/>
            <person name="Faurdal D."/>
            <person name="Vuksanovic O."/>
            <person name="Mourched A.-S."/>
            <person name="Charusanti P."/>
            <person name="Shaw S."/>
            <person name="Blin K."/>
            <person name="Weber T."/>
        </authorList>
    </citation>
    <scope>NUCLEOTIDE SEQUENCE</scope>
    <source>
        <strain evidence="2">NBC_00248</strain>
    </source>
</reference>
<proteinExistence type="predicted"/>
<dbReference type="RefSeq" id="WP_266377033.1">
    <property type="nucleotide sequence ID" value="NZ_CP108052.1"/>
</dbReference>
<keyword evidence="1" id="KW-0812">Transmembrane</keyword>
<keyword evidence="1" id="KW-1133">Transmembrane helix</keyword>
<evidence type="ECO:0000313" key="2">
    <source>
        <dbReference type="EMBL" id="WUQ11296.1"/>
    </source>
</evidence>
<dbReference type="PANTHER" id="PTHR34980">
    <property type="entry name" value="INNER MEMBRANE PROTEIN-RELATED-RELATED"/>
    <property type="match status" value="1"/>
</dbReference>
<protein>
    <submittedName>
        <fullName evidence="2">DUF805 domain-containing protein</fullName>
    </submittedName>
</protein>
<keyword evidence="1" id="KW-0472">Membrane</keyword>
<dbReference type="Pfam" id="PF05656">
    <property type="entry name" value="DUF805"/>
    <property type="match status" value="1"/>
</dbReference>
<keyword evidence="3" id="KW-1185">Reference proteome</keyword>
<accession>A0ABZ1T7F6</accession>
<feature type="transmembrane region" description="Helical" evidence="1">
    <location>
        <begin position="79"/>
        <end position="100"/>
    </location>
</feature>
<dbReference type="InterPro" id="IPR008523">
    <property type="entry name" value="DUF805"/>
</dbReference>
<dbReference type="EMBL" id="CP108090">
    <property type="protein sequence ID" value="WUQ11296.1"/>
    <property type="molecule type" value="Genomic_DNA"/>
</dbReference>
<feature type="transmembrane region" description="Helical" evidence="1">
    <location>
        <begin position="46"/>
        <end position="67"/>
    </location>
</feature>
<name>A0ABZ1T7F6_STRVG</name>
<dbReference type="Proteomes" id="UP001432039">
    <property type="component" value="Chromosome"/>
</dbReference>
<sequence length="117" mass="13064">MNHYTDVLKKYAVFSGRARRQEYWMFTLFQVAIAIVLMILDGLLGTYPLLVGLYFLGTFVPSLAVTVRRLHDLGKSGAWYFIAFVPFIGGIWLLVLTATAGQPQPNEYGADPKAYAA</sequence>
<evidence type="ECO:0000313" key="3">
    <source>
        <dbReference type="Proteomes" id="UP001432039"/>
    </source>
</evidence>
<gene>
    <name evidence="2" type="ORF">OG517_07560</name>
</gene>
<evidence type="ECO:0000256" key="1">
    <source>
        <dbReference type="SAM" id="Phobius"/>
    </source>
</evidence>
<organism evidence="2 3">
    <name type="scientific">Streptomyces virginiae</name>
    <name type="common">Streptomyces cinnamonensis</name>
    <dbReference type="NCBI Taxonomy" id="1961"/>
    <lineage>
        <taxon>Bacteria</taxon>
        <taxon>Bacillati</taxon>
        <taxon>Actinomycetota</taxon>
        <taxon>Actinomycetes</taxon>
        <taxon>Kitasatosporales</taxon>
        <taxon>Streptomycetaceae</taxon>
        <taxon>Streptomyces</taxon>
    </lineage>
</organism>
<feature type="transmembrane region" description="Helical" evidence="1">
    <location>
        <begin position="23"/>
        <end position="40"/>
    </location>
</feature>
<dbReference type="PANTHER" id="PTHR34980:SF2">
    <property type="entry name" value="INNER MEMBRANE PROTEIN YHAH-RELATED"/>
    <property type="match status" value="1"/>
</dbReference>